<sequence>MESNRTYHFIFKYIFLGAALIVIAVPLLSYIFPNAVELNGETGPTSLITTIAFGVTGVILLVFFFVVKDNFAIVQFGNQSITIKHNGQESVENWLDIDSISQFRFIFPPLYSLKIKGNKRPIWFNTDSNYVSVGGYTMDHSDMGNLITKKKRELGI</sequence>
<feature type="transmembrane region" description="Helical" evidence="1">
    <location>
        <begin position="44"/>
        <end position="67"/>
    </location>
</feature>
<keyword evidence="1" id="KW-1133">Transmembrane helix</keyword>
<dbReference type="OrthoDB" id="824431at2"/>
<reference evidence="2 3" key="1">
    <citation type="submission" date="2016-10" db="EMBL/GenBank/DDBJ databases">
        <authorList>
            <person name="de Groot N.N."/>
        </authorList>
    </citation>
    <scope>NUCLEOTIDE SEQUENCE [LARGE SCALE GENOMIC DNA]</scope>
    <source>
        <strain evidence="2 3">DSM 23399</strain>
    </source>
</reference>
<evidence type="ECO:0000256" key="1">
    <source>
        <dbReference type="SAM" id="Phobius"/>
    </source>
</evidence>
<keyword evidence="1" id="KW-0812">Transmembrane</keyword>
<feature type="transmembrane region" description="Helical" evidence="1">
    <location>
        <begin position="12"/>
        <end position="32"/>
    </location>
</feature>
<dbReference type="RefSeq" id="WP_092899630.1">
    <property type="nucleotide sequence ID" value="NZ_CAXBKE010000036.1"/>
</dbReference>
<organism evidence="2 3">
    <name type="scientific">Algoriphagus aquimarinus</name>
    <dbReference type="NCBI Taxonomy" id="237018"/>
    <lineage>
        <taxon>Bacteria</taxon>
        <taxon>Pseudomonadati</taxon>
        <taxon>Bacteroidota</taxon>
        <taxon>Cytophagia</taxon>
        <taxon>Cytophagales</taxon>
        <taxon>Cyclobacteriaceae</taxon>
        <taxon>Algoriphagus</taxon>
    </lineage>
</organism>
<proteinExistence type="predicted"/>
<accession>A0A1I1BP26</accession>
<evidence type="ECO:0000313" key="2">
    <source>
        <dbReference type="EMBL" id="SFB51406.1"/>
    </source>
</evidence>
<dbReference type="EMBL" id="FOKK01000015">
    <property type="protein sequence ID" value="SFB51406.1"/>
    <property type="molecule type" value="Genomic_DNA"/>
</dbReference>
<dbReference type="AlphaFoldDB" id="A0A1I1BP26"/>
<dbReference type="Proteomes" id="UP000198790">
    <property type="component" value="Unassembled WGS sequence"/>
</dbReference>
<name>A0A1I1BP26_9BACT</name>
<gene>
    <name evidence="2" type="ORF">SAMN04489723_11557</name>
</gene>
<evidence type="ECO:0000313" key="3">
    <source>
        <dbReference type="Proteomes" id="UP000198790"/>
    </source>
</evidence>
<protein>
    <submittedName>
        <fullName evidence="2">Uncharacterized protein</fullName>
    </submittedName>
</protein>
<keyword evidence="3" id="KW-1185">Reference proteome</keyword>
<keyword evidence="1" id="KW-0472">Membrane</keyword>